<dbReference type="InterPro" id="IPR041703">
    <property type="entry name" value="Rho_factor_ATP-bd"/>
</dbReference>
<dbReference type="STRING" id="570947.SAMN05421687_102315"/>
<name>A0A1N7IVX9_9BACI</name>
<dbReference type="AlphaFoldDB" id="A0A1N7IVX9"/>
<keyword evidence="6 9" id="KW-0694">RNA-binding</keyword>
<dbReference type="InterPro" id="IPR011129">
    <property type="entry name" value="CSD"/>
</dbReference>
<evidence type="ECO:0000256" key="5">
    <source>
        <dbReference type="ARBA" id="ARBA00022840"/>
    </source>
</evidence>
<dbReference type="PANTHER" id="PTHR46425:SF1">
    <property type="entry name" value="TRANSCRIPTION TERMINATION FACTOR RHO"/>
    <property type="match status" value="1"/>
</dbReference>
<feature type="binding site" evidence="9">
    <location>
        <begin position="180"/>
        <end position="185"/>
    </location>
    <ligand>
        <name>ATP</name>
        <dbReference type="ChEBI" id="CHEBI:30616"/>
    </ligand>
</feature>
<dbReference type="InterPro" id="IPR011113">
    <property type="entry name" value="Rho_RNA-bd"/>
</dbReference>
<evidence type="ECO:0000256" key="1">
    <source>
        <dbReference type="ARBA" id="ARBA00022472"/>
    </source>
</evidence>
<evidence type="ECO:0000259" key="12">
    <source>
        <dbReference type="PROSITE" id="PS51856"/>
    </source>
</evidence>
<evidence type="ECO:0000256" key="10">
    <source>
        <dbReference type="NCBIfam" id="TIGR00767"/>
    </source>
</evidence>
<sequence>MVEVNLSNLETMKLKDLYDKAREYKVSYYSKLTKRELIFAILKAQAEKDGFLFMDGILEIIPSEGFGFLRPINYSPSAEDIYISASQIRRFDLRNGDKVSGKVRPPKENERYYGLLHVDAVNGEEPDSAKQRVHFPALTPLYPDRHMNLETAQNQLATRIMDVMAPVGYGQRGLIVAPPKAGKTMLLKQIANSISKNHPDAKLIILLVDERPEEVTDLERSVAGDVDVVSSTFDEVPENHIKVSELVLERSMRLVEHKRDVIVLMDSITRLARAYNLVIPPSGRTLSGGIDPASFHRPKRFFGAARNIEEGGSLTILATALVDTGSKMDDVIYEEFKGTGNMELHLDRSLAERRIFPSIDLKRSGTRKEELLLSKEQLDKMWAIRQAMANSQGFYENFLRRMKKSKDNQEFFDIMDKEMQQPSQNRG</sequence>
<dbReference type="Gene3D" id="2.40.50.140">
    <property type="entry name" value="Nucleic acid-binding proteins"/>
    <property type="match status" value="1"/>
</dbReference>
<comment type="similarity">
    <text evidence="9 11">Belongs to the Rho family.</text>
</comment>
<dbReference type="InterPro" id="IPR036269">
    <property type="entry name" value="Rho_N_sf"/>
</dbReference>
<keyword evidence="4 9" id="KW-0347">Helicase</keyword>
<reference evidence="14" key="1">
    <citation type="submission" date="2017-01" db="EMBL/GenBank/DDBJ databases">
        <authorList>
            <person name="Varghese N."/>
            <person name="Submissions S."/>
        </authorList>
    </citation>
    <scope>NUCLEOTIDE SEQUENCE [LARGE SCALE GENOMIC DNA]</scope>
    <source>
        <strain evidence="14">DSM 23127</strain>
    </source>
</reference>
<evidence type="ECO:0000256" key="2">
    <source>
        <dbReference type="ARBA" id="ARBA00022741"/>
    </source>
</evidence>
<evidence type="ECO:0000256" key="4">
    <source>
        <dbReference type="ARBA" id="ARBA00022806"/>
    </source>
</evidence>
<dbReference type="HAMAP" id="MF_01884">
    <property type="entry name" value="Rho"/>
    <property type="match status" value="1"/>
</dbReference>
<dbReference type="SUPFAM" id="SSF50249">
    <property type="entry name" value="Nucleic acid-binding proteins"/>
    <property type="match status" value="1"/>
</dbReference>
<dbReference type="InterPro" id="IPR003593">
    <property type="entry name" value="AAA+_ATPase"/>
</dbReference>
<evidence type="ECO:0000256" key="7">
    <source>
        <dbReference type="ARBA" id="ARBA00023015"/>
    </source>
</evidence>
<accession>A0A1N7IVX9</accession>
<feature type="binding site" evidence="9">
    <location>
        <position position="211"/>
    </location>
    <ligand>
        <name>ATP</name>
        <dbReference type="ChEBI" id="CHEBI:30616"/>
    </ligand>
</feature>
<evidence type="ECO:0000313" key="13">
    <source>
        <dbReference type="EMBL" id="SIS41156.1"/>
    </source>
</evidence>
<keyword evidence="2 9" id="KW-0547">Nucleotide-binding</keyword>
<dbReference type="GO" id="GO:0003723">
    <property type="term" value="F:RNA binding"/>
    <property type="evidence" value="ECO:0007669"/>
    <property type="project" value="UniProtKB-UniRule"/>
</dbReference>
<proteinExistence type="inferred from homology"/>
<evidence type="ECO:0000256" key="3">
    <source>
        <dbReference type="ARBA" id="ARBA00022801"/>
    </source>
</evidence>
<comment type="caution">
    <text evidence="9">Lacks conserved residue(s) required for the propagation of feature annotation.</text>
</comment>
<organism evidence="13 14">
    <name type="scientific">Salimicrobium flavidum</name>
    <dbReference type="NCBI Taxonomy" id="570947"/>
    <lineage>
        <taxon>Bacteria</taxon>
        <taxon>Bacillati</taxon>
        <taxon>Bacillota</taxon>
        <taxon>Bacilli</taxon>
        <taxon>Bacillales</taxon>
        <taxon>Bacillaceae</taxon>
        <taxon>Salimicrobium</taxon>
    </lineage>
</organism>
<dbReference type="OrthoDB" id="9805197at2"/>
<dbReference type="Proteomes" id="UP000187608">
    <property type="component" value="Unassembled WGS sequence"/>
</dbReference>
<dbReference type="EC" id="3.6.4.-" evidence="9 10"/>
<evidence type="ECO:0000313" key="14">
    <source>
        <dbReference type="Proteomes" id="UP000187608"/>
    </source>
</evidence>
<dbReference type="GO" id="GO:0006353">
    <property type="term" value="P:DNA-templated transcription termination"/>
    <property type="evidence" value="ECO:0007669"/>
    <property type="project" value="UniProtKB-UniRule"/>
</dbReference>
<dbReference type="GO" id="GO:0005524">
    <property type="term" value="F:ATP binding"/>
    <property type="evidence" value="ECO:0007669"/>
    <property type="project" value="UniProtKB-UniRule"/>
</dbReference>
<comment type="subunit">
    <text evidence="9">Homohexamer. The homohexamer assembles into an open ring structure.</text>
</comment>
<comment type="function">
    <text evidence="9">Facilitates transcription termination by a mechanism that involves Rho binding to the nascent RNA, activation of Rho's RNA-dependent ATPase activity, and release of the mRNA from the DNA template.</text>
</comment>
<dbReference type="GO" id="GO:0008186">
    <property type="term" value="F:ATP-dependent activity, acting on RNA"/>
    <property type="evidence" value="ECO:0007669"/>
    <property type="project" value="UniProtKB-UniRule"/>
</dbReference>
<dbReference type="CDD" id="cd04459">
    <property type="entry name" value="Rho_CSD"/>
    <property type="match status" value="1"/>
</dbReference>
<dbReference type="EMBL" id="FTOC01000002">
    <property type="protein sequence ID" value="SIS41156.1"/>
    <property type="molecule type" value="Genomic_DNA"/>
</dbReference>
<dbReference type="NCBIfam" id="NF006886">
    <property type="entry name" value="PRK09376.1"/>
    <property type="match status" value="1"/>
</dbReference>
<keyword evidence="7 9" id="KW-0805">Transcription regulation</keyword>
<keyword evidence="1 9" id="KW-0806">Transcription termination</keyword>
<dbReference type="RefSeq" id="WP_076557270.1">
    <property type="nucleotide sequence ID" value="NZ_FTOC01000002.1"/>
</dbReference>
<feature type="domain" description="Rho RNA-BD" evidence="12">
    <location>
        <begin position="51"/>
        <end position="125"/>
    </location>
</feature>
<dbReference type="NCBIfam" id="TIGR00767">
    <property type="entry name" value="rho"/>
    <property type="match status" value="1"/>
</dbReference>
<protein>
    <recommendedName>
        <fullName evidence="9 10">Transcription termination factor Rho</fullName>
        <ecNumber evidence="9 10">3.6.4.-</ecNumber>
    </recommendedName>
    <alternativeName>
        <fullName evidence="9">ATP-dependent helicase Rho</fullName>
    </alternativeName>
</protein>
<evidence type="ECO:0000256" key="8">
    <source>
        <dbReference type="ARBA" id="ARBA00023163"/>
    </source>
</evidence>
<dbReference type="SMART" id="SM00357">
    <property type="entry name" value="CSP"/>
    <property type="match status" value="1"/>
</dbReference>
<dbReference type="InterPro" id="IPR004665">
    <property type="entry name" value="Term_rho"/>
</dbReference>
<dbReference type="CDD" id="cd01128">
    <property type="entry name" value="rho_factor_C"/>
    <property type="match status" value="1"/>
</dbReference>
<dbReference type="Pfam" id="PF00006">
    <property type="entry name" value="ATP-synt_ab"/>
    <property type="match status" value="1"/>
</dbReference>
<keyword evidence="8 9" id="KW-0804">Transcription</keyword>
<keyword evidence="3 9" id="KW-0378">Hydrolase</keyword>
<keyword evidence="5 9" id="KW-0067">ATP-binding</keyword>
<gene>
    <name evidence="9" type="primary">rho</name>
    <name evidence="13" type="ORF">SAMN05421687_102315</name>
</gene>
<dbReference type="PROSITE" id="PS51856">
    <property type="entry name" value="RHO_RNA_BD"/>
    <property type="match status" value="1"/>
</dbReference>
<dbReference type="GO" id="GO:0004386">
    <property type="term" value="F:helicase activity"/>
    <property type="evidence" value="ECO:0007669"/>
    <property type="project" value="UniProtKB-UniRule"/>
</dbReference>
<dbReference type="InterPro" id="IPR027417">
    <property type="entry name" value="P-loop_NTPase"/>
</dbReference>
<dbReference type="SMART" id="SM00382">
    <property type="entry name" value="AAA"/>
    <property type="match status" value="1"/>
</dbReference>
<dbReference type="Pfam" id="PF07498">
    <property type="entry name" value="Rho_N"/>
    <property type="match status" value="1"/>
</dbReference>
<dbReference type="SUPFAM" id="SSF68912">
    <property type="entry name" value="Rho N-terminal domain-like"/>
    <property type="match status" value="1"/>
</dbReference>
<evidence type="ECO:0000256" key="9">
    <source>
        <dbReference type="HAMAP-Rule" id="MF_01884"/>
    </source>
</evidence>
<dbReference type="InterPro" id="IPR011112">
    <property type="entry name" value="Rho-like_N"/>
</dbReference>
<evidence type="ECO:0000256" key="11">
    <source>
        <dbReference type="PROSITE-ProRule" id="PRU01203"/>
    </source>
</evidence>
<dbReference type="Gene3D" id="1.10.720.10">
    <property type="match status" value="1"/>
</dbReference>
<dbReference type="InterPro" id="IPR000194">
    <property type="entry name" value="ATPase_F1/V1/A1_a/bsu_nucl-bd"/>
</dbReference>
<keyword evidence="14" id="KW-1185">Reference proteome</keyword>
<dbReference type="InterPro" id="IPR012340">
    <property type="entry name" value="NA-bd_OB-fold"/>
</dbReference>
<dbReference type="Pfam" id="PF07497">
    <property type="entry name" value="Rho_RNA_bind"/>
    <property type="match status" value="1"/>
</dbReference>
<evidence type="ECO:0000256" key="6">
    <source>
        <dbReference type="ARBA" id="ARBA00022884"/>
    </source>
</evidence>
<dbReference type="SMART" id="SM00959">
    <property type="entry name" value="Rho_N"/>
    <property type="match status" value="1"/>
</dbReference>
<dbReference type="PANTHER" id="PTHR46425">
    <property type="entry name" value="TRANSCRIPTION TERMINATION FACTOR RHO"/>
    <property type="match status" value="1"/>
</dbReference>
<feature type="binding site" evidence="9">
    <location>
        <begin position="168"/>
        <end position="173"/>
    </location>
    <ligand>
        <name>ATP</name>
        <dbReference type="ChEBI" id="CHEBI:30616"/>
    </ligand>
</feature>
<dbReference type="Gene3D" id="3.40.50.300">
    <property type="entry name" value="P-loop containing nucleotide triphosphate hydrolases"/>
    <property type="match status" value="1"/>
</dbReference>
<dbReference type="GO" id="GO:0016787">
    <property type="term" value="F:hydrolase activity"/>
    <property type="evidence" value="ECO:0007669"/>
    <property type="project" value="UniProtKB-KW"/>
</dbReference>
<dbReference type="SUPFAM" id="SSF52540">
    <property type="entry name" value="P-loop containing nucleoside triphosphate hydrolases"/>
    <property type="match status" value="1"/>
</dbReference>